<sequence length="326" mass="36074">MALLLTQSACTQSAAWKGKLVHGFSGSVNVFDFATKTDKAVFKDGSQPYVAKDGDIFFLSEAFPKRNVLIRKSTPTFSQFKDVLDMSSDNPEYKDALANYSVINGTGISAILSRMQDPKVSPDGKYVSVTIFGYRDQAFKNNCVAVFDRASQKLVAKFDNKYYGNWTPDGRLVMSGSHKTESTDGSPIHSKEPGIFITDNSLGNVKRIDPELDDPAPYHATVSPDGKRVAFIMNNHVWAMNIDGSNLKQLTDVDRDNVETYPAWSPDGKFVACWAYKTFERSYYTAIAIVSSNTAKPIALSDKAAVWPKDTRGYRVSGGNGQFSWR</sequence>
<dbReference type="EMBL" id="CP011390">
    <property type="protein sequence ID" value="ANE52139.1"/>
    <property type="molecule type" value="Genomic_DNA"/>
</dbReference>
<organism evidence="2 3">
    <name type="scientific">Flavisolibacter tropicus</name>
    <dbReference type="NCBI Taxonomy" id="1492898"/>
    <lineage>
        <taxon>Bacteria</taxon>
        <taxon>Pseudomonadati</taxon>
        <taxon>Bacteroidota</taxon>
        <taxon>Chitinophagia</taxon>
        <taxon>Chitinophagales</taxon>
        <taxon>Chitinophagaceae</taxon>
        <taxon>Flavisolibacter</taxon>
    </lineage>
</organism>
<dbReference type="InterPro" id="IPR011042">
    <property type="entry name" value="6-blade_b-propeller_TolB-like"/>
</dbReference>
<comment type="similarity">
    <text evidence="1">Belongs to the TolB family.</text>
</comment>
<dbReference type="SUPFAM" id="SSF82171">
    <property type="entry name" value="DPP6 N-terminal domain-like"/>
    <property type="match status" value="1"/>
</dbReference>
<proteinExistence type="inferred from homology"/>
<dbReference type="Proteomes" id="UP000077177">
    <property type="component" value="Chromosome"/>
</dbReference>
<accession>A0A172TYG6</accession>
<dbReference type="AlphaFoldDB" id="A0A172TYG6"/>
<reference evidence="3" key="1">
    <citation type="submission" date="2015-01" db="EMBL/GenBank/DDBJ databases">
        <title>Flavisolibacter sp./LCS9/ whole genome sequencing.</title>
        <authorList>
            <person name="Kim M.K."/>
            <person name="Srinivasan S."/>
            <person name="Lee J.-J."/>
        </authorList>
    </citation>
    <scope>NUCLEOTIDE SEQUENCE [LARGE SCALE GENOMIC DNA]</scope>
    <source>
        <strain evidence="3">LCS9</strain>
    </source>
</reference>
<name>A0A172TYG6_9BACT</name>
<dbReference type="Pfam" id="PF07676">
    <property type="entry name" value="PD40"/>
    <property type="match status" value="1"/>
</dbReference>
<dbReference type="STRING" id="1492898.SY85_18225"/>
<dbReference type="PANTHER" id="PTHR36842">
    <property type="entry name" value="PROTEIN TOLB HOMOLOG"/>
    <property type="match status" value="1"/>
</dbReference>
<evidence type="ECO:0000256" key="1">
    <source>
        <dbReference type="ARBA" id="ARBA00009820"/>
    </source>
</evidence>
<dbReference type="Gene3D" id="2.120.10.30">
    <property type="entry name" value="TolB, C-terminal domain"/>
    <property type="match status" value="1"/>
</dbReference>
<gene>
    <name evidence="2" type="ORF">SY85_18225</name>
</gene>
<keyword evidence="3" id="KW-1185">Reference proteome</keyword>
<protein>
    <recommendedName>
        <fullName evidence="4">Dipeptidylpeptidase IV N-terminal domain-containing protein</fullName>
    </recommendedName>
</protein>
<evidence type="ECO:0000313" key="2">
    <source>
        <dbReference type="EMBL" id="ANE52139.1"/>
    </source>
</evidence>
<evidence type="ECO:0008006" key="4">
    <source>
        <dbReference type="Google" id="ProtNLM"/>
    </source>
</evidence>
<dbReference type="KEGG" id="fla:SY85_18225"/>
<reference evidence="2 3" key="2">
    <citation type="journal article" date="2016" name="Int. J. Syst. Evol. Microbiol.">
        <title>Flavisolibacter tropicus sp. nov., isolated from tropical soil.</title>
        <authorList>
            <person name="Lee J.J."/>
            <person name="Kang M.S."/>
            <person name="Kim G.S."/>
            <person name="Lee C.S."/>
            <person name="Lim S."/>
            <person name="Lee J."/>
            <person name="Roh S.H."/>
            <person name="Kang H."/>
            <person name="Ha J.M."/>
            <person name="Bae S."/>
            <person name="Jung H.Y."/>
            <person name="Kim M.K."/>
        </authorList>
    </citation>
    <scope>NUCLEOTIDE SEQUENCE [LARGE SCALE GENOMIC DNA]</scope>
    <source>
        <strain evidence="2 3">LCS9</strain>
    </source>
</reference>
<dbReference type="InterPro" id="IPR011659">
    <property type="entry name" value="WD40"/>
</dbReference>
<dbReference type="PANTHER" id="PTHR36842:SF1">
    <property type="entry name" value="PROTEIN TOLB"/>
    <property type="match status" value="1"/>
</dbReference>
<evidence type="ECO:0000313" key="3">
    <source>
        <dbReference type="Proteomes" id="UP000077177"/>
    </source>
</evidence>